<organism evidence="1 2">
    <name type="scientific">Nocardiopsis alba</name>
    <dbReference type="NCBI Taxonomy" id="53437"/>
    <lineage>
        <taxon>Bacteria</taxon>
        <taxon>Bacillati</taxon>
        <taxon>Actinomycetota</taxon>
        <taxon>Actinomycetes</taxon>
        <taxon>Streptosporangiales</taxon>
        <taxon>Nocardiopsidaceae</taxon>
        <taxon>Nocardiopsis</taxon>
    </lineage>
</organism>
<accession>A0A7K2IWL4</accession>
<dbReference type="RefSeq" id="WP_014913359.1">
    <property type="nucleotide sequence ID" value="NZ_JBEXQM010000007.1"/>
</dbReference>
<dbReference type="EMBL" id="WWHY01000001">
    <property type="protein sequence ID" value="MYR34360.1"/>
    <property type="molecule type" value="Genomic_DNA"/>
</dbReference>
<sequence>MEQWRTREEVVAGLNRMEEAHTGWRRPVAFAIGELRDGETVFTLTNVNERLLSSIALARACGHVSGTATYTLDAETMAEAVALLSPAAACTDMDHPNHRHWTELAERLDRDGGRAVAVFVQDLDDAPVDDHDRAFRATIA</sequence>
<proteinExistence type="predicted"/>
<evidence type="ECO:0000313" key="1">
    <source>
        <dbReference type="EMBL" id="MYR34360.1"/>
    </source>
</evidence>
<reference evidence="1 2" key="1">
    <citation type="journal article" date="2019" name="Nat. Commun.">
        <title>The antimicrobial potential of Streptomyces from insect microbiomes.</title>
        <authorList>
            <person name="Chevrette M.G."/>
            <person name="Carlson C.M."/>
            <person name="Ortega H.E."/>
            <person name="Thomas C."/>
            <person name="Ananiev G.E."/>
            <person name="Barns K.J."/>
            <person name="Book A.J."/>
            <person name="Cagnazzo J."/>
            <person name="Carlos C."/>
            <person name="Flanigan W."/>
            <person name="Grubbs K.J."/>
            <person name="Horn H.A."/>
            <person name="Hoffmann F.M."/>
            <person name="Klassen J.L."/>
            <person name="Knack J.J."/>
            <person name="Lewin G.R."/>
            <person name="McDonald B.R."/>
            <person name="Muller L."/>
            <person name="Melo W.G.P."/>
            <person name="Pinto-Tomas A.A."/>
            <person name="Schmitz A."/>
            <person name="Wendt-Pienkowski E."/>
            <person name="Wildman S."/>
            <person name="Zhao M."/>
            <person name="Zhang F."/>
            <person name="Bugni T.S."/>
            <person name="Andes D.R."/>
            <person name="Pupo M.T."/>
            <person name="Currie C.R."/>
        </authorList>
    </citation>
    <scope>NUCLEOTIDE SEQUENCE [LARGE SCALE GENOMIC DNA]</scope>
    <source>
        <strain evidence="1 2">SID5840</strain>
    </source>
</reference>
<dbReference type="AlphaFoldDB" id="A0A7K2IWL4"/>
<evidence type="ECO:0000313" key="2">
    <source>
        <dbReference type="Proteomes" id="UP000467124"/>
    </source>
</evidence>
<dbReference type="Proteomes" id="UP000467124">
    <property type="component" value="Unassembled WGS sequence"/>
</dbReference>
<dbReference type="OMA" id="IDGWEAP"/>
<comment type="caution">
    <text evidence="1">The sequence shown here is derived from an EMBL/GenBank/DDBJ whole genome shotgun (WGS) entry which is preliminary data.</text>
</comment>
<protein>
    <submittedName>
        <fullName evidence="1">Uncharacterized protein</fullName>
    </submittedName>
</protein>
<name>A0A7K2IWL4_9ACTN</name>
<gene>
    <name evidence="1" type="ORF">GTW20_19455</name>
</gene>